<dbReference type="PANTHER" id="PTHR31885">
    <property type="entry name" value="GH04784P"/>
    <property type="match status" value="1"/>
</dbReference>
<dbReference type="GO" id="GO:0016020">
    <property type="term" value="C:membrane"/>
    <property type="evidence" value="ECO:0007669"/>
    <property type="project" value="UniProtKB-SubCell"/>
</dbReference>
<dbReference type="RefSeq" id="XP_033530304.1">
    <property type="nucleotide sequence ID" value="XM_033680292.1"/>
</dbReference>
<evidence type="ECO:0000256" key="6">
    <source>
        <dbReference type="SAM" id="Phobius"/>
    </source>
</evidence>
<keyword evidence="4 6" id="KW-1133">Transmembrane helix</keyword>
<dbReference type="Pfam" id="PF07947">
    <property type="entry name" value="YhhN"/>
    <property type="match status" value="1"/>
</dbReference>
<protein>
    <submittedName>
        <fullName evidence="7 9">YhhN-domain-containing protein</fullName>
    </submittedName>
</protein>
<evidence type="ECO:0000256" key="1">
    <source>
        <dbReference type="ARBA" id="ARBA00004141"/>
    </source>
</evidence>
<feature type="transmembrane region" description="Helical" evidence="6">
    <location>
        <begin position="99"/>
        <end position="118"/>
    </location>
</feature>
<proteinExistence type="inferred from homology"/>
<dbReference type="InterPro" id="IPR012506">
    <property type="entry name" value="TMEM86B-like"/>
</dbReference>
<feature type="transmembrane region" description="Helical" evidence="6">
    <location>
        <begin position="202"/>
        <end position="220"/>
    </location>
</feature>
<dbReference type="GeneID" id="54420862"/>
<keyword evidence="3 6" id="KW-0812">Transmembrane</keyword>
<dbReference type="PANTHER" id="PTHR31885:SF6">
    <property type="entry name" value="GH04784P"/>
    <property type="match status" value="1"/>
</dbReference>
<dbReference type="GO" id="GO:0016787">
    <property type="term" value="F:hydrolase activity"/>
    <property type="evidence" value="ECO:0007669"/>
    <property type="project" value="TreeGrafter"/>
</dbReference>
<organism evidence="7">
    <name type="scientific">Eremomyces bilateralis CBS 781.70</name>
    <dbReference type="NCBI Taxonomy" id="1392243"/>
    <lineage>
        <taxon>Eukaryota</taxon>
        <taxon>Fungi</taxon>
        <taxon>Dikarya</taxon>
        <taxon>Ascomycota</taxon>
        <taxon>Pezizomycotina</taxon>
        <taxon>Dothideomycetes</taxon>
        <taxon>Dothideomycetes incertae sedis</taxon>
        <taxon>Eremomycetales</taxon>
        <taxon>Eremomycetaceae</taxon>
        <taxon>Eremomyces</taxon>
    </lineage>
</organism>
<reference evidence="9" key="3">
    <citation type="submission" date="2025-04" db="UniProtKB">
        <authorList>
            <consortium name="RefSeq"/>
        </authorList>
    </citation>
    <scope>IDENTIFICATION</scope>
    <source>
        <strain evidence="9">CBS 781.70</strain>
    </source>
</reference>
<evidence type="ECO:0000256" key="5">
    <source>
        <dbReference type="ARBA" id="ARBA00023136"/>
    </source>
</evidence>
<comment type="subcellular location">
    <subcellularLocation>
        <location evidence="1">Membrane</location>
        <topology evidence="1">Multi-pass membrane protein</topology>
    </subcellularLocation>
</comment>
<reference evidence="9" key="2">
    <citation type="submission" date="2020-04" db="EMBL/GenBank/DDBJ databases">
        <authorList>
            <consortium name="NCBI Genome Project"/>
        </authorList>
    </citation>
    <scope>NUCLEOTIDE SEQUENCE</scope>
    <source>
        <strain evidence="9">CBS 781.70</strain>
    </source>
</reference>
<evidence type="ECO:0000256" key="2">
    <source>
        <dbReference type="ARBA" id="ARBA00007375"/>
    </source>
</evidence>
<dbReference type="OrthoDB" id="2133758at2759"/>
<comment type="similarity">
    <text evidence="2">Belongs to the TMEM86 family.</text>
</comment>
<feature type="transmembrane region" description="Helical" evidence="6">
    <location>
        <begin position="174"/>
        <end position="196"/>
    </location>
</feature>
<evidence type="ECO:0000313" key="7">
    <source>
        <dbReference type="EMBL" id="KAF1808673.1"/>
    </source>
</evidence>
<keyword evidence="8" id="KW-1185">Reference proteome</keyword>
<feature type="transmembrane region" description="Helical" evidence="6">
    <location>
        <begin position="149"/>
        <end position="167"/>
    </location>
</feature>
<evidence type="ECO:0000256" key="4">
    <source>
        <dbReference type="ARBA" id="ARBA00022989"/>
    </source>
</evidence>
<sequence length="226" mass="23810">MARKTPVPHSAIQPSPDYKDFGTTLQLLRPFLAVSAIDLIGIAVNSIALQWLSKPLLAPVLLILVYVLRENRAIDRVAIGLVLACGGDIALLVGGETAFLVGMGCFLVTQIAFTTAFLRHRSPPVTAFLIYVPCWAVANFLLWTPLGPLAVPVLVYSLALALMAITATGVSSRVALGGGLFLISDMLIGIHVAGVAVPCHGLAVMTTYIAALLLITTGWVDATPGR</sequence>
<evidence type="ECO:0000313" key="9">
    <source>
        <dbReference type="RefSeq" id="XP_033530304.1"/>
    </source>
</evidence>
<dbReference type="EMBL" id="ML975180">
    <property type="protein sequence ID" value="KAF1808673.1"/>
    <property type="molecule type" value="Genomic_DNA"/>
</dbReference>
<gene>
    <name evidence="7 9" type="ORF">P152DRAFT_462236</name>
</gene>
<name>A0A6G1FSC6_9PEZI</name>
<evidence type="ECO:0000256" key="3">
    <source>
        <dbReference type="ARBA" id="ARBA00022692"/>
    </source>
</evidence>
<feature type="transmembrane region" description="Helical" evidence="6">
    <location>
        <begin position="125"/>
        <end position="143"/>
    </location>
</feature>
<evidence type="ECO:0000313" key="8">
    <source>
        <dbReference type="Proteomes" id="UP000504638"/>
    </source>
</evidence>
<dbReference type="Proteomes" id="UP000504638">
    <property type="component" value="Unplaced"/>
</dbReference>
<accession>A0A6G1FSC6</accession>
<keyword evidence="5 6" id="KW-0472">Membrane</keyword>
<reference evidence="7 9" key="1">
    <citation type="submission" date="2020-01" db="EMBL/GenBank/DDBJ databases">
        <authorList>
            <consortium name="DOE Joint Genome Institute"/>
            <person name="Haridas S."/>
            <person name="Albert R."/>
            <person name="Binder M."/>
            <person name="Bloem J."/>
            <person name="Labutti K."/>
            <person name="Salamov A."/>
            <person name="Andreopoulos B."/>
            <person name="Baker S.E."/>
            <person name="Barry K."/>
            <person name="Bills G."/>
            <person name="Bluhm B.H."/>
            <person name="Cannon C."/>
            <person name="Castanera R."/>
            <person name="Culley D.E."/>
            <person name="Daum C."/>
            <person name="Ezra D."/>
            <person name="Gonzalez J.B."/>
            <person name="Henrissat B."/>
            <person name="Kuo A."/>
            <person name="Liang C."/>
            <person name="Lipzen A."/>
            <person name="Lutzoni F."/>
            <person name="Magnuson J."/>
            <person name="Mondo S."/>
            <person name="Nolan M."/>
            <person name="Ohm R."/>
            <person name="Pangilinan J."/>
            <person name="Park H.-J."/>
            <person name="Ramirez L."/>
            <person name="Alfaro M."/>
            <person name="Sun H."/>
            <person name="Tritt A."/>
            <person name="Yoshinaga Y."/>
            <person name="Zwiers L.-H."/>
            <person name="Turgeon B.G."/>
            <person name="Goodwin S.B."/>
            <person name="Spatafora J.W."/>
            <person name="Crous P.W."/>
            <person name="Grigoriev I.V."/>
        </authorList>
    </citation>
    <scope>NUCLEOTIDE SEQUENCE</scope>
    <source>
        <strain evidence="7 9">CBS 781.70</strain>
    </source>
</reference>
<dbReference type="AlphaFoldDB" id="A0A6G1FSC6"/>